<dbReference type="InterPro" id="IPR038056">
    <property type="entry name" value="YjbR-like_sf"/>
</dbReference>
<gene>
    <name evidence="1" type="ORF">L0M17_18700</name>
</gene>
<dbReference type="Gene3D" id="3.90.1150.30">
    <property type="match status" value="1"/>
</dbReference>
<dbReference type="PANTHER" id="PTHR35145">
    <property type="entry name" value="CYTOPLASMIC PROTEIN-RELATED"/>
    <property type="match status" value="1"/>
</dbReference>
<dbReference type="GO" id="GO:0003677">
    <property type="term" value="F:DNA binding"/>
    <property type="evidence" value="ECO:0007669"/>
    <property type="project" value="UniProtKB-KW"/>
</dbReference>
<evidence type="ECO:0000313" key="1">
    <source>
        <dbReference type="EMBL" id="MCH6471970.1"/>
    </source>
</evidence>
<dbReference type="SUPFAM" id="SSF142906">
    <property type="entry name" value="YjbR-like"/>
    <property type="match status" value="1"/>
</dbReference>
<sequence>MDAEAVRGLCLSFPGAYEDYPFGPEIAVYKVRSPASAGSAVEGKMFAAMRADAEPLSISLKCEPALAIQLRAVHPEITGAWHMNKKHWNSVRLDGDLGDEAVRDMVEDSYDLVVASLPRGQREALGWAGLAR</sequence>
<keyword evidence="1" id="KW-0238">DNA-binding</keyword>
<dbReference type="InterPro" id="IPR058532">
    <property type="entry name" value="YjbR/MT2646/Rv2570-like"/>
</dbReference>
<organism evidence="1 2">
    <name type="scientific">Sinomonas terrae</name>
    <dbReference type="NCBI Taxonomy" id="2908838"/>
    <lineage>
        <taxon>Bacteria</taxon>
        <taxon>Bacillati</taxon>
        <taxon>Actinomycetota</taxon>
        <taxon>Actinomycetes</taxon>
        <taxon>Micrococcales</taxon>
        <taxon>Micrococcaceae</taxon>
        <taxon>Sinomonas</taxon>
    </lineage>
</organism>
<protein>
    <submittedName>
        <fullName evidence="1">MmcQ/YjbR family DNA-binding protein</fullName>
    </submittedName>
</protein>
<dbReference type="Pfam" id="PF04237">
    <property type="entry name" value="YjbR"/>
    <property type="match status" value="1"/>
</dbReference>
<dbReference type="RefSeq" id="WP_241055891.1">
    <property type="nucleotide sequence ID" value="NZ_JAKZBV010000001.1"/>
</dbReference>
<dbReference type="InterPro" id="IPR007351">
    <property type="entry name" value="YjbR"/>
</dbReference>
<proteinExistence type="predicted"/>
<dbReference type="EMBL" id="JAKZBV010000001">
    <property type="protein sequence ID" value="MCH6471970.1"/>
    <property type="molecule type" value="Genomic_DNA"/>
</dbReference>
<dbReference type="PANTHER" id="PTHR35145:SF1">
    <property type="entry name" value="CYTOPLASMIC PROTEIN"/>
    <property type="match status" value="1"/>
</dbReference>
<keyword evidence="2" id="KW-1185">Reference proteome</keyword>
<evidence type="ECO:0000313" key="2">
    <source>
        <dbReference type="Proteomes" id="UP001202922"/>
    </source>
</evidence>
<name>A0ABS9U6V2_9MICC</name>
<comment type="caution">
    <text evidence="1">The sequence shown here is derived from an EMBL/GenBank/DDBJ whole genome shotgun (WGS) entry which is preliminary data.</text>
</comment>
<dbReference type="Proteomes" id="UP001202922">
    <property type="component" value="Unassembled WGS sequence"/>
</dbReference>
<reference evidence="1 2" key="1">
    <citation type="submission" date="2022-03" db="EMBL/GenBank/DDBJ databases">
        <title>Sinomonas sp. isolated from a soil.</title>
        <authorList>
            <person name="Han J."/>
            <person name="Kim D.-U."/>
        </authorList>
    </citation>
    <scope>NUCLEOTIDE SEQUENCE [LARGE SCALE GENOMIC DNA]</scope>
    <source>
        <strain evidence="1 2">5-5</strain>
    </source>
</reference>
<accession>A0ABS9U6V2</accession>